<reference evidence="1 2" key="1">
    <citation type="submission" date="2023-10" db="EMBL/GenBank/DDBJ databases">
        <title>Development of a sustainable strategy for remediation of hydrocarbon-contaminated territories based on the waste exchange concept.</title>
        <authorList>
            <person name="Krivoruchko A."/>
        </authorList>
    </citation>
    <scope>NUCLEOTIDE SEQUENCE [LARGE SCALE GENOMIC DNA]</scope>
    <source>
        <strain evidence="1 2">IEGM 1203</strain>
    </source>
</reference>
<protein>
    <submittedName>
        <fullName evidence="1">DUF2971 domain-containing protein</fullName>
    </submittedName>
</protein>
<keyword evidence="2" id="KW-1185">Reference proteome</keyword>
<dbReference type="InterPro" id="IPR021352">
    <property type="entry name" value="DUF2971"/>
</dbReference>
<dbReference type="RefSeq" id="WP_317540337.1">
    <property type="nucleotide sequence ID" value="NZ_JAWLKB010000001.1"/>
</dbReference>
<accession>A0ABU4BLH0</accession>
<evidence type="ECO:0000313" key="1">
    <source>
        <dbReference type="EMBL" id="MDV6265071.1"/>
    </source>
</evidence>
<dbReference type="Proteomes" id="UP001185927">
    <property type="component" value="Unassembled WGS sequence"/>
</dbReference>
<organism evidence="1 2">
    <name type="scientific">Rhodococcus globerulus</name>
    <dbReference type="NCBI Taxonomy" id="33008"/>
    <lineage>
        <taxon>Bacteria</taxon>
        <taxon>Bacillati</taxon>
        <taxon>Actinomycetota</taxon>
        <taxon>Actinomycetes</taxon>
        <taxon>Mycobacteriales</taxon>
        <taxon>Nocardiaceae</taxon>
        <taxon>Rhodococcus</taxon>
    </lineage>
</organism>
<proteinExistence type="predicted"/>
<evidence type="ECO:0000313" key="2">
    <source>
        <dbReference type="Proteomes" id="UP001185927"/>
    </source>
</evidence>
<gene>
    <name evidence="1" type="ORF">R3Q16_00530</name>
</gene>
<comment type="caution">
    <text evidence="1">The sequence shown here is derived from an EMBL/GenBank/DDBJ whole genome shotgun (WGS) entry which is preliminary data.</text>
</comment>
<dbReference type="EMBL" id="JAWLKB010000001">
    <property type="protein sequence ID" value="MDV6265071.1"/>
    <property type="molecule type" value="Genomic_DNA"/>
</dbReference>
<dbReference type="Pfam" id="PF11185">
    <property type="entry name" value="DUF2971"/>
    <property type="match status" value="1"/>
</dbReference>
<name>A0ABU4BLH0_RHOGO</name>
<sequence length="318" mass="35331">MTKSDPDTLYHYTDANSLMSILRTQTLWATDAIYLNDSREIRYGIKKFKKVLLSYQPVDELNGMDSTAVGKALAQINSIESSLHDGNARRVYVTCFSAKSDSLSQWRGYGSSGGGFAIGFDRNLLGDLSYKIESENDPLKILHLPISAEAEATDSHIVDPFDIDIFNSKSIIGRQTTAAAFPVGYGSKKAKLICDELVESIVEQEANASYMGQWPQLFTSSIALWKMCLVKHKAFEDEREWRLVMADFVQKPIPEFRSSATLGVVPYIVLNLPKKAIKSIVVGPGRHAKLRAESVKQLLTQLGISDVEVINSEVPFRS</sequence>